<organism evidence="1 2">
    <name type="scientific">Thelephora ganbajun</name>
    <name type="common">Ganba fungus</name>
    <dbReference type="NCBI Taxonomy" id="370292"/>
    <lineage>
        <taxon>Eukaryota</taxon>
        <taxon>Fungi</taxon>
        <taxon>Dikarya</taxon>
        <taxon>Basidiomycota</taxon>
        <taxon>Agaricomycotina</taxon>
        <taxon>Agaricomycetes</taxon>
        <taxon>Thelephorales</taxon>
        <taxon>Thelephoraceae</taxon>
        <taxon>Thelephora</taxon>
    </lineage>
</organism>
<evidence type="ECO:0000313" key="1">
    <source>
        <dbReference type="EMBL" id="KAF9643299.1"/>
    </source>
</evidence>
<evidence type="ECO:0000313" key="2">
    <source>
        <dbReference type="Proteomes" id="UP000886501"/>
    </source>
</evidence>
<name>A0ACB6Z0R0_THEGA</name>
<gene>
    <name evidence="1" type="ORF">BDM02DRAFT_1524747</name>
</gene>
<comment type="caution">
    <text evidence="1">The sequence shown here is derived from an EMBL/GenBank/DDBJ whole genome shotgun (WGS) entry which is preliminary data.</text>
</comment>
<dbReference type="EMBL" id="MU118249">
    <property type="protein sequence ID" value="KAF9643299.1"/>
    <property type="molecule type" value="Genomic_DNA"/>
</dbReference>
<proteinExistence type="predicted"/>
<dbReference type="Proteomes" id="UP000886501">
    <property type="component" value="Unassembled WGS sequence"/>
</dbReference>
<keyword evidence="2" id="KW-1185">Reference proteome</keyword>
<accession>A0ACB6Z0R0</accession>
<sequence>MHLHHLRCVYRGDPRENSAILETFPGSHQRDVRSDVTESPVEWKDGSSEKGNFVISVLYNLRKSNKHVMTLALHRYHRHSQWRSALASSTVPASTSTLSAQRSITSCFPVVR</sequence>
<protein>
    <submittedName>
        <fullName evidence="1">Uncharacterized protein</fullName>
    </submittedName>
</protein>
<reference evidence="1" key="2">
    <citation type="journal article" date="2020" name="Nat. Commun.">
        <title>Large-scale genome sequencing of mycorrhizal fungi provides insights into the early evolution of symbiotic traits.</title>
        <authorList>
            <person name="Miyauchi S."/>
            <person name="Kiss E."/>
            <person name="Kuo A."/>
            <person name="Drula E."/>
            <person name="Kohler A."/>
            <person name="Sanchez-Garcia M."/>
            <person name="Morin E."/>
            <person name="Andreopoulos B."/>
            <person name="Barry K.W."/>
            <person name="Bonito G."/>
            <person name="Buee M."/>
            <person name="Carver A."/>
            <person name="Chen C."/>
            <person name="Cichocki N."/>
            <person name="Clum A."/>
            <person name="Culley D."/>
            <person name="Crous P.W."/>
            <person name="Fauchery L."/>
            <person name="Girlanda M."/>
            <person name="Hayes R.D."/>
            <person name="Keri Z."/>
            <person name="LaButti K."/>
            <person name="Lipzen A."/>
            <person name="Lombard V."/>
            <person name="Magnuson J."/>
            <person name="Maillard F."/>
            <person name="Murat C."/>
            <person name="Nolan M."/>
            <person name="Ohm R.A."/>
            <person name="Pangilinan J."/>
            <person name="Pereira M.F."/>
            <person name="Perotto S."/>
            <person name="Peter M."/>
            <person name="Pfister S."/>
            <person name="Riley R."/>
            <person name="Sitrit Y."/>
            <person name="Stielow J.B."/>
            <person name="Szollosi G."/>
            <person name="Zifcakova L."/>
            <person name="Stursova M."/>
            <person name="Spatafora J.W."/>
            <person name="Tedersoo L."/>
            <person name="Vaario L.M."/>
            <person name="Yamada A."/>
            <person name="Yan M."/>
            <person name="Wang P."/>
            <person name="Xu J."/>
            <person name="Bruns T."/>
            <person name="Baldrian P."/>
            <person name="Vilgalys R."/>
            <person name="Dunand C."/>
            <person name="Henrissat B."/>
            <person name="Grigoriev I.V."/>
            <person name="Hibbett D."/>
            <person name="Nagy L.G."/>
            <person name="Martin F.M."/>
        </authorList>
    </citation>
    <scope>NUCLEOTIDE SEQUENCE</scope>
    <source>
        <strain evidence="1">P2</strain>
    </source>
</reference>
<reference evidence="1" key="1">
    <citation type="submission" date="2019-10" db="EMBL/GenBank/DDBJ databases">
        <authorList>
            <consortium name="DOE Joint Genome Institute"/>
            <person name="Kuo A."/>
            <person name="Miyauchi S."/>
            <person name="Kiss E."/>
            <person name="Drula E."/>
            <person name="Kohler A."/>
            <person name="Sanchez-Garcia M."/>
            <person name="Andreopoulos B."/>
            <person name="Barry K.W."/>
            <person name="Bonito G."/>
            <person name="Buee M."/>
            <person name="Carver A."/>
            <person name="Chen C."/>
            <person name="Cichocki N."/>
            <person name="Clum A."/>
            <person name="Culley D."/>
            <person name="Crous P.W."/>
            <person name="Fauchery L."/>
            <person name="Girlanda M."/>
            <person name="Hayes R."/>
            <person name="Keri Z."/>
            <person name="Labutti K."/>
            <person name="Lipzen A."/>
            <person name="Lombard V."/>
            <person name="Magnuson J."/>
            <person name="Maillard F."/>
            <person name="Morin E."/>
            <person name="Murat C."/>
            <person name="Nolan M."/>
            <person name="Ohm R."/>
            <person name="Pangilinan J."/>
            <person name="Pereira M."/>
            <person name="Perotto S."/>
            <person name="Peter M."/>
            <person name="Riley R."/>
            <person name="Sitrit Y."/>
            <person name="Stielow B."/>
            <person name="Szollosi G."/>
            <person name="Zifcakova L."/>
            <person name="Stursova M."/>
            <person name="Spatafora J.W."/>
            <person name="Tedersoo L."/>
            <person name="Vaario L.-M."/>
            <person name="Yamada A."/>
            <person name="Yan M."/>
            <person name="Wang P."/>
            <person name="Xu J."/>
            <person name="Bruns T."/>
            <person name="Baldrian P."/>
            <person name="Vilgalys R."/>
            <person name="Henrissat B."/>
            <person name="Grigoriev I.V."/>
            <person name="Hibbett D."/>
            <person name="Nagy L.G."/>
            <person name="Martin F.M."/>
        </authorList>
    </citation>
    <scope>NUCLEOTIDE SEQUENCE</scope>
    <source>
        <strain evidence="1">P2</strain>
    </source>
</reference>